<dbReference type="AlphaFoldDB" id="A0A0D3FG49"/>
<reference evidence="2" key="2">
    <citation type="submission" date="2015-03" db="UniProtKB">
        <authorList>
            <consortium name="EnsemblPlants"/>
        </authorList>
    </citation>
    <scope>IDENTIFICATION</scope>
</reference>
<organism evidence="2">
    <name type="scientific">Oryza barthii</name>
    <dbReference type="NCBI Taxonomy" id="65489"/>
    <lineage>
        <taxon>Eukaryota</taxon>
        <taxon>Viridiplantae</taxon>
        <taxon>Streptophyta</taxon>
        <taxon>Embryophyta</taxon>
        <taxon>Tracheophyta</taxon>
        <taxon>Spermatophyta</taxon>
        <taxon>Magnoliopsida</taxon>
        <taxon>Liliopsida</taxon>
        <taxon>Poales</taxon>
        <taxon>Poaceae</taxon>
        <taxon>BOP clade</taxon>
        <taxon>Oryzoideae</taxon>
        <taxon>Oryzeae</taxon>
        <taxon>Oryzinae</taxon>
        <taxon>Oryza</taxon>
    </lineage>
</organism>
<evidence type="ECO:0000313" key="3">
    <source>
        <dbReference type="Proteomes" id="UP000026960"/>
    </source>
</evidence>
<keyword evidence="1" id="KW-0812">Transmembrane</keyword>
<protein>
    <submittedName>
        <fullName evidence="2">Uncharacterized protein</fullName>
    </submittedName>
</protein>
<keyword evidence="1" id="KW-1133">Transmembrane helix</keyword>
<feature type="transmembrane region" description="Helical" evidence="1">
    <location>
        <begin position="148"/>
        <end position="167"/>
    </location>
</feature>
<evidence type="ECO:0000313" key="2">
    <source>
        <dbReference type="EnsemblPlants" id="OBART03G10310.1"/>
    </source>
</evidence>
<proteinExistence type="predicted"/>
<keyword evidence="1" id="KW-0472">Membrane</keyword>
<accession>A0A0D3FG49</accession>
<keyword evidence="3" id="KW-1185">Reference proteome</keyword>
<name>A0A0D3FG49_9ORYZ</name>
<sequence>MRAAGDEQLQPRVGQGIPLLRVRYRGPGAGSLSHIAHVSIRVCDGVSLSSTSWITARAAAAPQLQREGSEVVDSWLEGKGVCPCFQLLYGNMTSVSSSTTTEPQYYQHAQRYLFVIVIDRYSPQTAHTVCIHHTLKKKKKKKKKSMQGVIQITIFLVSAPLLLWLSALSPD</sequence>
<dbReference type="PaxDb" id="65489-OBART03G10310.1"/>
<dbReference type="Gramene" id="OBART03G10310.1">
    <property type="protein sequence ID" value="OBART03G10310.1"/>
    <property type="gene ID" value="OBART03G10310"/>
</dbReference>
<dbReference type="EnsemblPlants" id="OBART03G10310.1">
    <property type="protein sequence ID" value="OBART03G10310.1"/>
    <property type="gene ID" value="OBART03G10310"/>
</dbReference>
<dbReference type="Proteomes" id="UP000026960">
    <property type="component" value="Chromosome 3"/>
</dbReference>
<dbReference type="HOGENOM" id="CLU_1565254_0_0_1"/>
<reference evidence="2" key="1">
    <citation type="journal article" date="2009" name="Rice">
        <title>De Novo Next Generation Sequencing of Plant Genomes.</title>
        <authorList>
            <person name="Rounsley S."/>
            <person name="Marri P.R."/>
            <person name="Yu Y."/>
            <person name="He R."/>
            <person name="Sisneros N."/>
            <person name="Goicoechea J.L."/>
            <person name="Lee S.J."/>
            <person name="Angelova A."/>
            <person name="Kudrna D."/>
            <person name="Luo M."/>
            <person name="Affourtit J."/>
            <person name="Desany B."/>
            <person name="Knight J."/>
            <person name="Niazi F."/>
            <person name="Egholm M."/>
            <person name="Wing R.A."/>
        </authorList>
    </citation>
    <scope>NUCLEOTIDE SEQUENCE [LARGE SCALE GENOMIC DNA]</scope>
    <source>
        <strain evidence="2">cv. IRGC 105608</strain>
    </source>
</reference>
<evidence type="ECO:0000256" key="1">
    <source>
        <dbReference type="SAM" id="Phobius"/>
    </source>
</evidence>